<dbReference type="EMBL" id="LSRX01001138">
    <property type="protein sequence ID" value="OLP83150.1"/>
    <property type="molecule type" value="Genomic_DNA"/>
</dbReference>
<feature type="region of interest" description="Disordered" evidence="2">
    <location>
        <begin position="714"/>
        <end position="743"/>
    </location>
</feature>
<feature type="compositionally biased region" description="Low complexity" evidence="2">
    <location>
        <begin position="1187"/>
        <end position="1205"/>
    </location>
</feature>
<dbReference type="Proteomes" id="UP000186817">
    <property type="component" value="Unassembled WGS sequence"/>
</dbReference>
<feature type="region of interest" description="Disordered" evidence="2">
    <location>
        <begin position="294"/>
        <end position="326"/>
    </location>
</feature>
<feature type="compositionally biased region" description="Basic residues" evidence="2">
    <location>
        <begin position="1206"/>
        <end position="1217"/>
    </location>
</feature>
<evidence type="ECO:0000313" key="3">
    <source>
        <dbReference type="EMBL" id="OLP83150.1"/>
    </source>
</evidence>
<feature type="region of interest" description="Disordered" evidence="2">
    <location>
        <begin position="142"/>
        <end position="181"/>
    </location>
</feature>
<evidence type="ECO:0000256" key="1">
    <source>
        <dbReference type="SAM" id="Coils"/>
    </source>
</evidence>
<reference evidence="3 4" key="1">
    <citation type="submission" date="2016-02" db="EMBL/GenBank/DDBJ databases">
        <title>Genome analysis of coral dinoflagellate symbionts highlights evolutionary adaptations to a symbiotic lifestyle.</title>
        <authorList>
            <person name="Aranda M."/>
            <person name="Li Y."/>
            <person name="Liew Y.J."/>
            <person name="Baumgarten S."/>
            <person name="Simakov O."/>
            <person name="Wilson M."/>
            <person name="Piel J."/>
            <person name="Ashoor H."/>
            <person name="Bougouffa S."/>
            <person name="Bajic V.B."/>
            <person name="Ryu T."/>
            <person name="Ravasi T."/>
            <person name="Bayer T."/>
            <person name="Micklem G."/>
            <person name="Kim H."/>
            <person name="Bhak J."/>
            <person name="Lajeunesse T.C."/>
            <person name="Voolstra C.R."/>
        </authorList>
    </citation>
    <scope>NUCLEOTIDE SEQUENCE [LARGE SCALE GENOMIC DNA]</scope>
    <source>
        <strain evidence="3 4">CCMP2467</strain>
    </source>
</reference>
<comment type="caution">
    <text evidence="3">The sequence shown here is derived from an EMBL/GenBank/DDBJ whole genome shotgun (WGS) entry which is preliminary data.</text>
</comment>
<accession>A0A1Q9CJP2</accession>
<organism evidence="3 4">
    <name type="scientific">Symbiodinium microadriaticum</name>
    <name type="common">Dinoflagellate</name>
    <name type="synonym">Zooxanthella microadriatica</name>
    <dbReference type="NCBI Taxonomy" id="2951"/>
    <lineage>
        <taxon>Eukaryota</taxon>
        <taxon>Sar</taxon>
        <taxon>Alveolata</taxon>
        <taxon>Dinophyceae</taxon>
        <taxon>Suessiales</taxon>
        <taxon>Symbiodiniaceae</taxon>
        <taxon>Symbiodinium</taxon>
    </lineage>
</organism>
<proteinExistence type="predicted"/>
<feature type="region of interest" description="Disordered" evidence="2">
    <location>
        <begin position="1"/>
        <end position="20"/>
    </location>
</feature>
<protein>
    <submittedName>
        <fullName evidence="3">Uncharacterized protein</fullName>
    </submittedName>
</protein>
<feature type="region of interest" description="Disordered" evidence="2">
    <location>
        <begin position="207"/>
        <end position="276"/>
    </location>
</feature>
<feature type="region of interest" description="Disordered" evidence="2">
    <location>
        <begin position="1167"/>
        <end position="1226"/>
    </location>
</feature>
<feature type="compositionally biased region" description="Basic and acidic residues" evidence="2">
    <location>
        <begin position="299"/>
        <end position="308"/>
    </location>
</feature>
<feature type="coiled-coil region" evidence="1">
    <location>
        <begin position="25"/>
        <end position="59"/>
    </location>
</feature>
<gene>
    <name evidence="3" type="ORF">AK812_SmicGene36125</name>
</gene>
<keyword evidence="1" id="KW-0175">Coiled coil</keyword>
<evidence type="ECO:0000256" key="2">
    <source>
        <dbReference type="SAM" id="MobiDB-lite"/>
    </source>
</evidence>
<sequence>MQMPSQPETSKTEEATMEVGGLQTLQSVLTKARRAELRVKKLGQEREGLQRKWEKFNEELKATFVKEKNKFHREVERNEKEMEAALQGQEVARQTVVQVAIGQPVVTDSRKTDEAATANWEAMTQQWEREGDDMDGVLQRALGGTAHTPPQSRARRPRSPLLDGSSPRGAEAANSRGAVPMETENLATYNQMSPGFVRNDPYMTSPGASSVAGPLAAARATTTEFPSNHAPPPGLPPQEGGEIGSTMPPGTPPRVAPASIATPPKTDRPASVGAPPLAEMLSAKRVERRSALEPFGGKQARDAGHVRPPDPQAGERTSGAFVDDDNDELDRGASNMCIGDAGAQALFTCFGHHDTEVPSALTALRSILDFSGAKPLLGVLIFLVFLRELCRALKNHIGSSGVVACNVFDVRPATYDISSICWILPWKIMLQRLVAHPLVTTLHSTILQRPNPCVVFWRCACLLCLVGNASPVRAAAPSLRALARTLVKIGLLNVHNHQDETELEEPPSHLELVEGEWVPGALLNSPYLAHRALISARSWGINLRHVQDINDVMDALLRQGSELFDEGPASDQEPMHLEDGDAITVLTQDLSELTLCSSGDFPDLDMMGEPCTAIIAATNLPPGSATEAGAAERLDVFTFLDFRPIGYKPHVHFSHSFQLHVPTLLHLYGICVAPDFGLSIDGDTVVPTSAQLAAPTEPSSGDPTLSSGDALLNQTRQERSRSRGRSPTHSSGNHLARKCPQAVQQWQHRDKQLSCPCPVQPLHVQLSRMPPVYSVPALPEFVDLHIACKITDPPDLTVRLDGAIHMTHEEHLRALFLPFGVGNPVHGAPPEVMMQEQEQEGPRDFAQALFLILTPHFTPDIIVIPLAVPSSVPEVFSELEEVREADRARRFTWLTPAQPQLADAFGTIVAVPEWTEEVVAVFDLRTIANTTFAACVPHHATREELLAISGLGAQYPADVYVHIQQDALLPGQQVALWTGVTIAMADPGEALTVGRPLEEMLQSSEGWDPAVEVPGQDDPAFLLLTDEGHARFPLHEARRAQTRTDIADLLGYDMPRMTLRGVLPRPLDVCVYGWKCNALVVATQRLPRPACRDTDPKVVAYDLRAILQGLFWETVDAAYIPIRDLIARFGAHCPMGYHVHLTGGRIDWVAGQEVMYLQVAQRIAIAFDPDGDPDPSESGSDMDHQPSSDAEAPTDDSSSSTSSRPARSRSPRGRANRHPSVSEPEAVDDLADLHFLKPSPAIRTPNRRGYPAILCGSAPQYAVWGEPGAFYAQFSSVWAPLVSCKVLAEPTPGSAQEAQQLAVLRFLAPRLGRPWRYRPPPDAIFIRDDPSDDEEDSDEDEVLLLLTFSILTPGYVPENVAVSLQLPKTAEAALRRVEAARCPDRARLFPCLLPARPQPLPGAGTLVSVPLCLGDITPPKALVCIDTTRFDGRLFATTVPTYVNPQFLCCLAEIPDHDRVQIVTGEASNFLAPDSWCHVSDGDAFIFLPPGGVLGPARQLEQALSQRSAWNAHPVLPAPSSDSIYCLISEDGCVRAHLDLSRPTTCRAQLAGALGVTARQLTLTPAVPPTRDAALDGFPCRTAIIAHHTDPPMSEVPLRVIFDLRAMLRGWHFHQILHEELECEPALEELLPYAPTGWAPFFPHFPADAARIRVIPGQVIIVGLRPQALAPASQGSASPTDPVLASLPEVSEAVDEAQIATSPGPTVTPGQAHTVEGQAGGQTLGPTQTGSGFPVVVQGYARPNLGAVLQSFTGVFLVLGQNYQPETVSVRLRVGCSVADALDTLHSRRRAQAAACLPRLIVVHPQPRGDHALVIGMPSWPCDGAMIAYDCREIDGRLFSLCIGSRASKTDLLIAAGLDEDLDCSIYVKDQPWALEHDAVTALAHGDLIQVTPRTARHHVVSSLAAMLLSIVGWDPYYTFPGPRREAAWILAPDTFALVEATERRHLDAAAIASRIHIPESVLALRPARPAVCDFAHRGSAVHNVVIAASLQSMRPGEDLTDTMWGLSTEASFWYLNPRRGMLDPAMILLVPRINRVMIMYTALGWASHTPTYSRGCKG</sequence>
<name>A0A1Q9CJP2_SYMMI</name>
<dbReference type="OrthoDB" id="10286900at2759"/>
<keyword evidence="4" id="KW-1185">Reference proteome</keyword>
<evidence type="ECO:0000313" key="4">
    <source>
        <dbReference type="Proteomes" id="UP000186817"/>
    </source>
</evidence>